<dbReference type="InterPro" id="IPR010461">
    <property type="entry name" value="ComK"/>
</dbReference>
<gene>
    <name evidence="1" type="ORF">EDD69_104138</name>
</gene>
<dbReference type="RefSeq" id="WP_132947847.1">
    <property type="nucleotide sequence ID" value="NZ_SLUL01000004.1"/>
</dbReference>
<evidence type="ECO:0000313" key="2">
    <source>
        <dbReference type="Proteomes" id="UP000295658"/>
    </source>
</evidence>
<dbReference type="AlphaFoldDB" id="A0A4R1QQ73"/>
<name>A0A4R1QQ73_9BACL</name>
<protein>
    <submittedName>
        <fullName evidence="1">Competence protein ComK</fullName>
    </submittedName>
</protein>
<dbReference type="PIRSF" id="PIRSF011560">
    <property type="entry name" value="ComK"/>
    <property type="match status" value="1"/>
</dbReference>
<dbReference type="Proteomes" id="UP000295658">
    <property type="component" value="Unassembled WGS sequence"/>
</dbReference>
<dbReference type="GO" id="GO:0030420">
    <property type="term" value="P:establishment of competence for transformation"/>
    <property type="evidence" value="ECO:0007669"/>
    <property type="project" value="InterPro"/>
</dbReference>
<organism evidence="1 2">
    <name type="scientific">Thermolongibacillus altinsuensis</name>
    <dbReference type="NCBI Taxonomy" id="575256"/>
    <lineage>
        <taxon>Bacteria</taxon>
        <taxon>Bacillati</taxon>
        <taxon>Bacillota</taxon>
        <taxon>Bacilli</taxon>
        <taxon>Bacillales</taxon>
        <taxon>Anoxybacillaceae</taxon>
        <taxon>Thermolongibacillus</taxon>
    </lineage>
</organism>
<evidence type="ECO:0000313" key="1">
    <source>
        <dbReference type="EMBL" id="TCL51085.1"/>
    </source>
</evidence>
<keyword evidence="2" id="KW-1185">Reference proteome</keyword>
<dbReference type="OrthoDB" id="2417337at2"/>
<dbReference type="EMBL" id="SLUL01000004">
    <property type="protein sequence ID" value="TCL51085.1"/>
    <property type="molecule type" value="Genomic_DNA"/>
</dbReference>
<accession>A0A4R1QQ73</accession>
<proteinExistence type="predicted"/>
<comment type="caution">
    <text evidence="1">The sequence shown here is derived from an EMBL/GenBank/DDBJ whole genome shotgun (WGS) entry which is preliminary data.</text>
</comment>
<reference evidence="1 2" key="1">
    <citation type="submission" date="2019-03" db="EMBL/GenBank/DDBJ databases">
        <title>Genomic Encyclopedia of Type Strains, Phase IV (KMG-IV): sequencing the most valuable type-strain genomes for metagenomic binning, comparative biology and taxonomic classification.</title>
        <authorList>
            <person name="Goeker M."/>
        </authorList>
    </citation>
    <scope>NUCLEOTIDE SEQUENCE [LARGE SCALE GENOMIC DNA]</scope>
    <source>
        <strain evidence="1 2">DSM 24979</strain>
    </source>
</reference>
<dbReference type="Pfam" id="PF06338">
    <property type="entry name" value="ComK"/>
    <property type="match status" value="1"/>
</dbReference>
<sequence>MKISEFLVVNDFAASRYTMGIFPIHHHTSVWSKVIEEDGEYMVQMRPIDVIEQSCLYYGASLKGRKDGTKEIIGISHKAPLAIEPSNEIFFFPTISPSDPQCIWLSHLHIHHHEHAALGKTRVTFSNGHIIELNISHHSFVNQLHRTAQLRTKLRERLEARERKLAYMFHLREKEQYFS</sequence>